<dbReference type="Pfam" id="PF07470">
    <property type="entry name" value="Glyco_hydro_88"/>
    <property type="match status" value="1"/>
</dbReference>
<sequence>MDKVLQDNIFKYIDELLEKSTPEKPIWNIEKILEGKPADWNYIDGCMIKAILEMYAITGEKKYFKFADEFIDYRVREDGSIDGYSVEELNIDNVNAGKTLFELYDLTGKEKYRKAIDLVYSQIEKMPRTSEGNFWHKNIYPNQVWLDGLYMGQPFYMEYETRFNEKKNYDDIYNQFFQVVKNMRDERTGLYFHAYDSSREMFWCDKVTGLSSNYWLRALGWYAMALLDTLDKADPSASEPYEKMKKIFVDLMDSMLRYQDESGMWYQVVNLGGMKHNYLETSGSSIMAYALLKGVRLGFLPESYTAYGMKAFNGVCDKYLNIEEGNLHLGGICLVAGLGGAGNRPGTYDYYMSEPIVKDDAKGVGPFLLAYTEMLCLDK</sequence>
<dbReference type="Proteomes" id="UP000184038">
    <property type="component" value="Unassembled WGS sequence"/>
</dbReference>
<dbReference type="EMBL" id="FRCP01000005">
    <property type="protein sequence ID" value="SHM01417.1"/>
    <property type="molecule type" value="Genomic_DNA"/>
</dbReference>
<evidence type="ECO:0000313" key="2">
    <source>
        <dbReference type="EMBL" id="SHM01417.1"/>
    </source>
</evidence>
<name>A0A1M7FCM0_9FIRM</name>
<evidence type="ECO:0000256" key="1">
    <source>
        <dbReference type="ARBA" id="ARBA00022801"/>
    </source>
</evidence>
<keyword evidence="1 2" id="KW-0378">Hydrolase</keyword>
<accession>A0A1M7FCM0</accession>
<evidence type="ECO:0000313" key="3">
    <source>
        <dbReference type="Proteomes" id="UP000184038"/>
    </source>
</evidence>
<keyword evidence="3" id="KW-1185">Reference proteome</keyword>
<dbReference type="GO" id="GO:0016787">
    <property type="term" value="F:hydrolase activity"/>
    <property type="evidence" value="ECO:0007669"/>
    <property type="project" value="UniProtKB-KW"/>
</dbReference>
<dbReference type="PANTHER" id="PTHR33886:SF8">
    <property type="entry name" value="UNSATURATED RHAMNOGALACTURONAN HYDROLASE (EUROFUNG)"/>
    <property type="match status" value="1"/>
</dbReference>
<reference evidence="2 3" key="1">
    <citation type="submission" date="2016-11" db="EMBL/GenBank/DDBJ databases">
        <authorList>
            <person name="Jaros S."/>
            <person name="Januszkiewicz K."/>
            <person name="Wedrychowicz H."/>
        </authorList>
    </citation>
    <scope>NUCLEOTIDE SEQUENCE [LARGE SCALE GENOMIC DNA]</scope>
    <source>
        <strain evidence="2 3">DSM 15930</strain>
    </source>
</reference>
<organism evidence="2 3">
    <name type="scientific">Anaerosporobacter mobilis DSM 15930</name>
    <dbReference type="NCBI Taxonomy" id="1120996"/>
    <lineage>
        <taxon>Bacteria</taxon>
        <taxon>Bacillati</taxon>
        <taxon>Bacillota</taxon>
        <taxon>Clostridia</taxon>
        <taxon>Lachnospirales</taxon>
        <taxon>Lachnospiraceae</taxon>
        <taxon>Anaerosporobacter</taxon>
    </lineage>
</organism>
<dbReference type="RefSeq" id="WP_073282439.1">
    <property type="nucleotide sequence ID" value="NZ_FRCP01000005.1"/>
</dbReference>
<gene>
    <name evidence="2" type="ORF">SAMN02746066_00535</name>
</gene>
<protein>
    <submittedName>
        <fullName evidence="2">Unsaturated rhamnogalacturonyl hydrolase</fullName>
    </submittedName>
</protein>
<dbReference type="InterPro" id="IPR008928">
    <property type="entry name" value="6-hairpin_glycosidase_sf"/>
</dbReference>
<dbReference type="InterPro" id="IPR010905">
    <property type="entry name" value="Glyco_hydro_88"/>
</dbReference>
<dbReference type="PANTHER" id="PTHR33886">
    <property type="entry name" value="UNSATURATED RHAMNOGALACTURONAN HYDROLASE (EUROFUNG)"/>
    <property type="match status" value="1"/>
</dbReference>
<dbReference type="InterPro" id="IPR052043">
    <property type="entry name" value="PolySaccharide_Degr_Enz"/>
</dbReference>
<dbReference type="GO" id="GO:0005975">
    <property type="term" value="P:carbohydrate metabolic process"/>
    <property type="evidence" value="ECO:0007669"/>
    <property type="project" value="InterPro"/>
</dbReference>
<dbReference type="Gene3D" id="1.50.10.10">
    <property type="match status" value="1"/>
</dbReference>
<dbReference type="SUPFAM" id="SSF48208">
    <property type="entry name" value="Six-hairpin glycosidases"/>
    <property type="match status" value="1"/>
</dbReference>
<dbReference type="OrthoDB" id="6381507at2"/>
<dbReference type="AlphaFoldDB" id="A0A1M7FCM0"/>
<dbReference type="InterPro" id="IPR012341">
    <property type="entry name" value="6hp_glycosidase-like_sf"/>
</dbReference>
<dbReference type="STRING" id="1120996.SAMN02746066_00535"/>
<proteinExistence type="predicted"/>